<evidence type="ECO:0000313" key="3">
    <source>
        <dbReference type="Proteomes" id="UP000233551"/>
    </source>
</evidence>
<protein>
    <submittedName>
        <fullName evidence="2">Uncharacterized protein</fullName>
    </submittedName>
</protein>
<feature type="region of interest" description="Disordered" evidence="1">
    <location>
        <begin position="116"/>
        <end position="148"/>
    </location>
</feature>
<sequence length="204" mass="22332">MAIIGPLATNSAVTRAPIRRIRRTRKGISPVSLGQEEGSQGFLLPRLLGVEKEQSSLLTREARVTSTRAAHLNPARPKPIVGNGGPINQPNSLSIRVQRATWQLLGQSVTLFNERPLLSPPGDCTGQPDNSGNKRLPRSPRGVPWLPKTADFSSQFHREPPWRCPTRLVPVGSVHPASRVCCYHSGLFRPKQPKPDPTTVQPNS</sequence>
<keyword evidence="3" id="KW-1185">Reference proteome</keyword>
<gene>
    <name evidence="2" type="ORF">CRG98_030834</name>
</gene>
<dbReference type="Proteomes" id="UP000233551">
    <property type="component" value="Unassembled WGS sequence"/>
</dbReference>
<evidence type="ECO:0000256" key="1">
    <source>
        <dbReference type="SAM" id="MobiDB-lite"/>
    </source>
</evidence>
<proteinExistence type="predicted"/>
<reference evidence="2 3" key="1">
    <citation type="submission" date="2017-11" db="EMBL/GenBank/DDBJ databases">
        <title>De-novo sequencing of pomegranate (Punica granatum L.) genome.</title>
        <authorList>
            <person name="Akparov Z."/>
            <person name="Amiraslanov A."/>
            <person name="Hajiyeva S."/>
            <person name="Abbasov M."/>
            <person name="Kaur K."/>
            <person name="Hamwieh A."/>
            <person name="Solovyev V."/>
            <person name="Salamov A."/>
            <person name="Braich B."/>
            <person name="Kosarev P."/>
            <person name="Mahmoud A."/>
            <person name="Hajiyev E."/>
            <person name="Babayeva S."/>
            <person name="Izzatullayeva V."/>
            <person name="Mammadov A."/>
            <person name="Mammadov A."/>
            <person name="Sharifova S."/>
            <person name="Ojaghi J."/>
            <person name="Eynullazada K."/>
            <person name="Bayramov B."/>
            <person name="Abdulazimova A."/>
            <person name="Shahmuradov I."/>
        </authorList>
    </citation>
    <scope>NUCLEOTIDE SEQUENCE [LARGE SCALE GENOMIC DNA]</scope>
    <source>
        <strain evidence="3">cv. AG2017</strain>
        <tissue evidence="2">Leaf</tissue>
    </source>
</reference>
<name>A0A2I0IXP8_PUNGR</name>
<organism evidence="2 3">
    <name type="scientific">Punica granatum</name>
    <name type="common">Pomegranate</name>
    <dbReference type="NCBI Taxonomy" id="22663"/>
    <lineage>
        <taxon>Eukaryota</taxon>
        <taxon>Viridiplantae</taxon>
        <taxon>Streptophyta</taxon>
        <taxon>Embryophyta</taxon>
        <taxon>Tracheophyta</taxon>
        <taxon>Spermatophyta</taxon>
        <taxon>Magnoliopsida</taxon>
        <taxon>eudicotyledons</taxon>
        <taxon>Gunneridae</taxon>
        <taxon>Pentapetalae</taxon>
        <taxon>rosids</taxon>
        <taxon>malvids</taxon>
        <taxon>Myrtales</taxon>
        <taxon>Lythraceae</taxon>
        <taxon>Punica</taxon>
    </lineage>
</organism>
<accession>A0A2I0IXP8</accession>
<dbReference type="AlphaFoldDB" id="A0A2I0IXP8"/>
<dbReference type="EMBL" id="PGOL01002333">
    <property type="protein sequence ID" value="PKI48792.1"/>
    <property type="molecule type" value="Genomic_DNA"/>
</dbReference>
<comment type="caution">
    <text evidence="2">The sequence shown here is derived from an EMBL/GenBank/DDBJ whole genome shotgun (WGS) entry which is preliminary data.</text>
</comment>
<evidence type="ECO:0000313" key="2">
    <source>
        <dbReference type="EMBL" id="PKI48792.1"/>
    </source>
</evidence>